<dbReference type="InterPro" id="IPR023090">
    <property type="entry name" value="UPF0702_alpha/beta_dom_sf"/>
</dbReference>
<sequence>MRTVWIGKSIPIIAGGKLERGAMESLKLTDEELDAQLRIAGAFDRADVEFATIEANGHLTVQLKPHKAPATKQDIEQLKQLIELQYSASLCKTNNGVEGQ</sequence>
<organism evidence="8 9">
    <name type="scientific">Cohnella yongneupensis</name>
    <dbReference type="NCBI Taxonomy" id="425006"/>
    <lineage>
        <taxon>Bacteria</taxon>
        <taxon>Bacillati</taxon>
        <taxon>Bacillota</taxon>
        <taxon>Bacilli</taxon>
        <taxon>Bacillales</taxon>
        <taxon>Paenibacillaceae</taxon>
        <taxon>Cohnella</taxon>
    </lineage>
</organism>
<dbReference type="InterPro" id="IPR007353">
    <property type="entry name" value="DUF421"/>
</dbReference>
<evidence type="ECO:0000256" key="1">
    <source>
        <dbReference type="ARBA" id="ARBA00004651"/>
    </source>
</evidence>
<dbReference type="Pfam" id="PF04239">
    <property type="entry name" value="DUF421"/>
    <property type="match status" value="1"/>
</dbReference>
<comment type="subcellular location">
    <subcellularLocation>
        <location evidence="1">Cell membrane</location>
        <topology evidence="1">Multi-pass membrane protein</topology>
    </subcellularLocation>
</comment>
<evidence type="ECO:0000256" key="6">
    <source>
        <dbReference type="ARBA" id="ARBA00023136"/>
    </source>
</evidence>
<dbReference type="EMBL" id="JBHSNC010000005">
    <property type="protein sequence ID" value="MFC5528074.1"/>
    <property type="molecule type" value="Genomic_DNA"/>
</dbReference>
<proteinExistence type="inferred from homology"/>
<dbReference type="RefSeq" id="WP_378109968.1">
    <property type="nucleotide sequence ID" value="NZ_JBHSNC010000005.1"/>
</dbReference>
<accession>A0ABW0QSX2</accession>
<comment type="similarity">
    <text evidence="2">Belongs to the UPF0702 family.</text>
</comment>
<dbReference type="PANTHER" id="PTHR34582">
    <property type="entry name" value="UPF0702 TRANSMEMBRANE PROTEIN YCAP"/>
    <property type="match status" value="1"/>
</dbReference>
<comment type="caution">
    <text evidence="8">The sequence shown here is derived from an EMBL/GenBank/DDBJ whole genome shotgun (WGS) entry which is preliminary data.</text>
</comment>
<evidence type="ECO:0000313" key="9">
    <source>
        <dbReference type="Proteomes" id="UP001596108"/>
    </source>
</evidence>
<keyword evidence="5" id="KW-1133">Transmembrane helix</keyword>
<evidence type="ECO:0000259" key="7">
    <source>
        <dbReference type="Pfam" id="PF04239"/>
    </source>
</evidence>
<keyword evidence="4" id="KW-0812">Transmembrane</keyword>
<keyword evidence="9" id="KW-1185">Reference proteome</keyword>
<dbReference type="Proteomes" id="UP001596108">
    <property type="component" value="Unassembled WGS sequence"/>
</dbReference>
<keyword evidence="3" id="KW-1003">Cell membrane</keyword>
<keyword evidence="6" id="KW-0472">Membrane</keyword>
<protein>
    <submittedName>
        <fullName evidence="8">YetF domain-containing protein</fullName>
    </submittedName>
</protein>
<evidence type="ECO:0000256" key="5">
    <source>
        <dbReference type="ARBA" id="ARBA00022989"/>
    </source>
</evidence>
<evidence type="ECO:0000313" key="8">
    <source>
        <dbReference type="EMBL" id="MFC5528074.1"/>
    </source>
</evidence>
<dbReference type="Gene3D" id="3.30.240.20">
    <property type="entry name" value="bsu07140 like domains"/>
    <property type="match status" value="1"/>
</dbReference>
<reference evidence="9" key="1">
    <citation type="journal article" date="2019" name="Int. J. Syst. Evol. Microbiol.">
        <title>The Global Catalogue of Microorganisms (GCM) 10K type strain sequencing project: providing services to taxonomists for standard genome sequencing and annotation.</title>
        <authorList>
            <consortium name="The Broad Institute Genomics Platform"/>
            <consortium name="The Broad Institute Genome Sequencing Center for Infectious Disease"/>
            <person name="Wu L."/>
            <person name="Ma J."/>
        </authorList>
    </citation>
    <scope>NUCLEOTIDE SEQUENCE [LARGE SCALE GENOMIC DNA]</scope>
    <source>
        <strain evidence="9">CGMCC 1.18578</strain>
    </source>
</reference>
<name>A0ABW0QSX2_9BACL</name>
<evidence type="ECO:0000256" key="3">
    <source>
        <dbReference type="ARBA" id="ARBA00022475"/>
    </source>
</evidence>
<feature type="domain" description="YetF C-terminal" evidence="7">
    <location>
        <begin position="2"/>
        <end position="71"/>
    </location>
</feature>
<gene>
    <name evidence="8" type="ORF">ACFPQ4_01185</name>
</gene>
<evidence type="ECO:0000256" key="2">
    <source>
        <dbReference type="ARBA" id="ARBA00006448"/>
    </source>
</evidence>
<evidence type="ECO:0000256" key="4">
    <source>
        <dbReference type="ARBA" id="ARBA00022692"/>
    </source>
</evidence>
<dbReference type="PANTHER" id="PTHR34582:SF2">
    <property type="entry name" value="UPF0702 TRANSMEMBRANE PROTEIN YDFR"/>
    <property type="match status" value="1"/>
</dbReference>